<dbReference type="AlphaFoldDB" id="A0A024WHA6"/>
<dbReference type="Pfam" id="PF18562">
    <property type="entry name" value="CIDR1_gamma"/>
    <property type="match status" value="1"/>
</dbReference>
<name>A0A024WHA6_PLAFA</name>
<feature type="region of interest" description="Disordered" evidence="1">
    <location>
        <begin position="402"/>
        <end position="468"/>
    </location>
</feature>
<feature type="compositionally biased region" description="Polar residues" evidence="1">
    <location>
        <begin position="698"/>
        <end position="708"/>
    </location>
</feature>
<evidence type="ECO:0000256" key="1">
    <source>
        <dbReference type="SAM" id="MobiDB-lite"/>
    </source>
</evidence>
<dbReference type="FunFam" id="1.20.58.830:FF:000002">
    <property type="entry name" value="Erythrocyte membrane protein 1, PfEMP1"/>
    <property type="match status" value="1"/>
</dbReference>
<dbReference type="Gene3D" id="1.20.58.830">
    <property type="match status" value="2"/>
</dbReference>
<feature type="compositionally biased region" description="Basic and acidic residues" evidence="1">
    <location>
        <begin position="611"/>
        <end position="622"/>
    </location>
</feature>
<dbReference type="GO" id="GO:0016020">
    <property type="term" value="C:membrane"/>
    <property type="evidence" value="ECO:0007669"/>
    <property type="project" value="InterPro"/>
</dbReference>
<dbReference type="Proteomes" id="UP000030699">
    <property type="component" value="Unassembled WGS sequence"/>
</dbReference>
<proteinExistence type="predicted"/>
<feature type="domain" description="Duffy-antigen binding" evidence="3">
    <location>
        <begin position="529"/>
        <end position="760"/>
    </location>
</feature>
<dbReference type="EMBL" id="KI925769">
    <property type="protein sequence ID" value="ETW46075.1"/>
    <property type="molecule type" value="Genomic_DNA"/>
</dbReference>
<dbReference type="InterPro" id="IPR042202">
    <property type="entry name" value="Duffy-ag-bd_sf"/>
</dbReference>
<dbReference type="Pfam" id="PF03011">
    <property type="entry name" value="PFEMP"/>
    <property type="match status" value="1"/>
</dbReference>
<evidence type="ECO:0000259" key="3">
    <source>
        <dbReference type="Pfam" id="PF05424"/>
    </source>
</evidence>
<dbReference type="InterPro" id="IPR054595">
    <property type="entry name" value="DBL_C"/>
</dbReference>
<feature type="compositionally biased region" description="Basic and acidic residues" evidence="1">
    <location>
        <begin position="632"/>
        <end position="644"/>
    </location>
</feature>
<evidence type="ECO:0000313" key="7">
    <source>
        <dbReference type="Proteomes" id="UP000030699"/>
    </source>
</evidence>
<dbReference type="InterPro" id="IPR041480">
    <property type="entry name" value="CIDR1_gamma"/>
</dbReference>
<dbReference type="Gene3D" id="1.20.1310.20">
    <property type="entry name" value="Duffy-antigen binding domain"/>
    <property type="match status" value="1"/>
</dbReference>
<feature type="compositionally biased region" description="Acidic residues" evidence="1">
    <location>
        <begin position="424"/>
        <end position="460"/>
    </location>
</feature>
<accession>A0A024WHA6</accession>
<reference evidence="6 7" key="2">
    <citation type="submission" date="2013-02" db="EMBL/GenBank/DDBJ databases">
        <title>The Genome Sequence of Plasmodium falciparum MaliPS096_E11.</title>
        <authorList>
            <consortium name="The Broad Institute Genome Sequencing Platform"/>
            <consortium name="The Broad Institute Genome Sequencing Center for Infectious Disease"/>
            <person name="Neafsey D."/>
            <person name="Cheeseman I."/>
            <person name="Volkman S."/>
            <person name="Adams J."/>
            <person name="Walker B."/>
            <person name="Young S.K."/>
            <person name="Zeng Q."/>
            <person name="Gargeya S."/>
            <person name="Fitzgerald M."/>
            <person name="Haas B."/>
            <person name="Abouelleil A."/>
            <person name="Alvarado L."/>
            <person name="Arachchi H.M."/>
            <person name="Berlin A.M."/>
            <person name="Chapman S.B."/>
            <person name="Dewar J."/>
            <person name="Goldberg J."/>
            <person name="Griggs A."/>
            <person name="Gujja S."/>
            <person name="Hansen M."/>
            <person name="Howarth C."/>
            <person name="Imamovic A."/>
            <person name="Larimer J."/>
            <person name="McCowan C."/>
            <person name="Murphy C."/>
            <person name="Neiman D."/>
            <person name="Pearson M."/>
            <person name="Priest M."/>
            <person name="Roberts A."/>
            <person name="Saif S."/>
            <person name="Shea T."/>
            <person name="Sisk P."/>
            <person name="Sykes S."/>
            <person name="Wortman J."/>
            <person name="Nusbaum C."/>
            <person name="Birren B."/>
        </authorList>
    </citation>
    <scope>NUCLEOTIDE SEQUENCE [LARGE SCALE GENOMIC DNA]</scope>
    <source>
        <strain evidence="6 7">MaliPS096_E11</strain>
    </source>
</reference>
<protein>
    <recommendedName>
        <fullName evidence="8">Duffy-binding-like domain-containing protein</fullName>
    </recommendedName>
</protein>
<evidence type="ECO:0000259" key="4">
    <source>
        <dbReference type="Pfam" id="PF18562"/>
    </source>
</evidence>
<feature type="domain" description="Cysteine-rich interdomain region 1 gamma" evidence="4">
    <location>
        <begin position="1017"/>
        <end position="1067"/>
    </location>
</feature>
<dbReference type="GO" id="GO:0046789">
    <property type="term" value="F:host cell surface receptor binding"/>
    <property type="evidence" value="ECO:0007669"/>
    <property type="project" value="InterPro"/>
</dbReference>
<evidence type="ECO:0000259" key="2">
    <source>
        <dbReference type="Pfam" id="PF03011"/>
    </source>
</evidence>
<sequence length="1072" mass="121707">MFFCMRRRRDARNENYDGYEKIFYEKLQSNGYGDVNNFLQKLSKENVCKKVKDGGTIDFENVKSGSASVPGGVPSGASGTNDIKNGTFYRSKYCQPCPYCGMKKKSDGRGGWEKRSETDQCQPIKLYKPRDDKEGTPIKILKSGEGKEEIKKKLEEFCDQINRGTTNNGGSGDCGTNNSDSSLCEPWKCYQFEQLEKVGEGKEDEDDGEYDGLKTNSQNEPKEIQKTFHDFFYYWVAHMLKDSIHWKKKLQRCLQNGTKTCGNEKCEKSCKCYESWVQQKGKEWKPIKEHFRNQEHFKNKAENSASKMLGDAMDSPDFVLDGVLRLEFLKDESTEDTQNSLDSEEIQHLRQMLEQAGVGGGGFGGFGIGVASAKEQNTLMDKLIDYEEQEAKKCVEKNPEKCPEDIAGGAGGRAIINPRPAAIPDDEDEGEEEEEEEEEEEASEEVQVDGETQEEAEETVADTTQQEVEKTKVEVDKVKPCKIVEELFTSDDTALQDACKQKYQYGKERFPNWKCIPSGEKSGKSDGSICVPPRRRKLYVTPLTRLAGGNTGSGDSTGASSNTTLNAASSTSSLTDATQLLRQAFIESAAIETFFLWHKYKMDKEIEEKEKQAAHGIVYERSDDNDEEEEKEKDPQEQLKKGDIPEEFKRQMFYTLGDYRDICVGVKDDVAEALKASGDENIKDISEKIKSVIEKSGDTSPGTPGPQNSEKKREDWWEQHGKDIWKGMVCALTYKDNTNGGEGTPKVVKIENADKLLDKLKKENGKVTGEEEGKYHYEKVTLENSGTQGPRTSQSQASGDNTPLTDFISRPTYFRYLEEWGETFCRQRTRMLEQLEKVCRSGETGKEHCSGDGHYCKTSDLKHHKMFQDFVCRDCHKQCRKYRKWIDIKFVEFHNQRDKYKGEHKKLTNNSNGGGDNKEFCKKIQNQSTTAEFLKALKHCKDDQGGEEKDEDKKNNKIDFDNPLQTFSRSTYCKTCPLNGVTCNGGRGKNGCTEFKKNGETWAKVFEGISRNGGKSSTIEVEMIDHRAPYMKDKQENSKNSFKISRLFKGISKQQWTCKFNKDKNMDKVIIY</sequence>
<dbReference type="FunFam" id="1.20.58.830:FF:000004">
    <property type="entry name" value="Erythrocyte membrane protein 1, PfEMP1"/>
    <property type="match status" value="1"/>
</dbReference>
<organism evidence="6 7">
    <name type="scientific">Plasmodium falciparum MaliPS096_E11</name>
    <dbReference type="NCBI Taxonomy" id="1036727"/>
    <lineage>
        <taxon>Eukaryota</taxon>
        <taxon>Sar</taxon>
        <taxon>Alveolata</taxon>
        <taxon>Apicomplexa</taxon>
        <taxon>Aconoidasida</taxon>
        <taxon>Haemosporida</taxon>
        <taxon>Plasmodiidae</taxon>
        <taxon>Plasmodium</taxon>
        <taxon>Plasmodium (Laverania)</taxon>
    </lineage>
</organism>
<feature type="region of interest" description="Disordered" evidence="1">
    <location>
        <begin position="545"/>
        <end position="567"/>
    </location>
</feature>
<feature type="region of interest" description="Disordered" evidence="1">
    <location>
        <begin position="611"/>
        <end position="644"/>
    </location>
</feature>
<dbReference type="Gene3D" id="1.20.58.1930">
    <property type="match status" value="1"/>
</dbReference>
<feature type="domain" description="Duffy-binding-like" evidence="5">
    <location>
        <begin position="819"/>
        <end position="970"/>
    </location>
</feature>
<dbReference type="InterPro" id="IPR004258">
    <property type="entry name" value="DBL"/>
</dbReference>
<dbReference type="SUPFAM" id="SSF140924">
    <property type="entry name" value="Duffy binding domain-like"/>
    <property type="match status" value="2"/>
</dbReference>
<dbReference type="Pfam" id="PF22672">
    <property type="entry name" value="DBL_C"/>
    <property type="match status" value="1"/>
</dbReference>
<feature type="region of interest" description="Disordered" evidence="1">
    <location>
        <begin position="692"/>
        <end position="716"/>
    </location>
</feature>
<feature type="region of interest" description="Disordered" evidence="1">
    <location>
        <begin position="782"/>
        <end position="803"/>
    </location>
</feature>
<feature type="domain" description="Duffy-binding-like" evidence="2">
    <location>
        <begin position="231"/>
        <end position="402"/>
    </location>
</feature>
<evidence type="ECO:0008006" key="8">
    <source>
        <dbReference type="Google" id="ProtNLM"/>
    </source>
</evidence>
<dbReference type="InterPro" id="IPR008602">
    <property type="entry name" value="Duffy-antigen-binding"/>
</dbReference>
<reference evidence="6 7" key="1">
    <citation type="submission" date="2013-02" db="EMBL/GenBank/DDBJ databases">
        <title>The Genome Annotation of Plasmodium falciparum MaliPS096_E11.</title>
        <authorList>
            <consortium name="The Broad Institute Genome Sequencing Platform"/>
            <consortium name="The Broad Institute Genome Sequencing Center for Infectious Disease"/>
            <person name="Neafsey D."/>
            <person name="Hoffman S."/>
            <person name="Volkman S."/>
            <person name="Rosenthal P."/>
            <person name="Walker B."/>
            <person name="Young S.K."/>
            <person name="Zeng Q."/>
            <person name="Gargeya S."/>
            <person name="Fitzgerald M."/>
            <person name="Haas B."/>
            <person name="Abouelleil A."/>
            <person name="Allen A.W."/>
            <person name="Alvarado L."/>
            <person name="Arachchi H.M."/>
            <person name="Berlin A.M."/>
            <person name="Chapman S.B."/>
            <person name="Gainer-Dewar J."/>
            <person name="Goldberg J."/>
            <person name="Griggs A."/>
            <person name="Gujja S."/>
            <person name="Hansen M."/>
            <person name="Howarth C."/>
            <person name="Imamovic A."/>
            <person name="Ireland A."/>
            <person name="Larimer J."/>
            <person name="McCowan C."/>
            <person name="Murphy C."/>
            <person name="Pearson M."/>
            <person name="Poon T.W."/>
            <person name="Priest M."/>
            <person name="Roberts A."/>
            <person name="Saif S."/>
            <person name="Shea T."/>
            <person name="Sisk P."/>
            <person name="Sykes S."/>
            <person name="Wortman J."/>
            <person name="Nusbaum C."/>
            <person name="Birren B."/>
        </authorList>
    </citation>
    <scope>NUCLEOTIDE SEQUENCE [LARGE SCALE GENOMIC DNA]</scope>
    <source>
        <strain evidence="6 7">MaliPS096_E11</strain>
    </source>
</reference>
<evidence type="ECO:0000259" key="5">
    <source>
        <dbReference type="Pfam" id="PF22672"/>
    </source>
</evidence>
<feature type="compositionally biased region" description="Low complexity" evidence="1">
    <location>
        <begin position="556"/>
        <end position="567"/>
    </location>
</feature>
<gene>
    <name evidence="6" type="ORF">PFMALIP_05860</name>
</gene>
<evidence type="ECO:0000313" key="6">
    <source>
        <dbReference type="EMBL" id="ETW46075.1"/>
    </source>
</evidence>
<dbReference type="Pfam" id="PF05424">
    <property type="entry name" value="Duffy_binding"/>
    <property type="match status" value="1"/>
</dbReference>